<gene>
    <name evidence="2" type="ORF">PG994_013685</name>
</gene>
<feature type="compositionally biased region" description="Acidic residues" evidence="1">
    <location>
        <begin position="53"/>
        <end position="63"/>
    </location>
</feature>
<evidence type="ECO:0000313" key="3">
    <source>
        <dbReference type="Proteomes" id="UP001480595"/>
    </source>
</evidence>
<evidence type="ECO:0000256" key="1">
    <source>
        <dbReference type="SAM" id="MobiDB-lite"/>
    </source>
</evidence>
<feature type="compositionally biased region" description="Basic and acidic residues" evidence="1">
    <location>
        <begin position="26"/>
        <end position="47"/>
    </location>
</feature>
<feature type="compositionally biased region" description="Basic and acidic residues" evidence="1">
    <location>
        <begin position="74"/>
        <end position="110"/>
    </location>
</feature>
<reference evidence="2 3" key="1">
    <citation type="submission" date="2023-01" db="EMBL/GenBank/DDBJ databases">
        <title>Analysis of 21 Apiospora genomes using comparative genomics revels a genus with tremendous synthesis potential of carbohydrate active enzymes and secondary metabolites.</title>
        <authorList>
            <person name="Sorensen T."/>
        </authorList>
    </citation>
    <scope>NUCLEOTIDE SEQUENCE [LARGE SCALE GENOMIC DNA]</scope>
    <source>
        <strain evidence="2 3">CBS 135458</strain>
    </source>
</reference>
<sequence length="128" mass="15044">MESQISYCDGDAPISQDYSQKRVKSRYLEEQKSQRAYAREERDKKTGFSDQSSPEDESPDEDSDYRYEASFPEMPKHTHEARPQKLHLHRDGDLSWRSCHPVETKNDKQRSQATLQASPKWVKQKPKN</sequence>
<accession>A0ABR1T9C2</accession>
<keyword evidence="3" id="KW-1185">Reference proteome</keyword>
<evidence type="ECO:0000313" key="2">
    <source>
        <dbReference type="EMBL" id="KAK8043202.1"/>
    </source>
</evidence>
<dbReference type="GeneID" id="92098157"/>
<organism evidence="2 3">
    <name type="scientific">Apiospora phragmitis</name>
    <dbReference type="NCBI Taxonomy" id="2905665"/>
    <lineage>
        <taxon>Eukaryota</taxon>
        <taxon>Fungi</taxon>
        <taxon>Dikarya</taxon>
        <taxon>Ascomycota</taxon>
        <taxon>Pezizomycotina</taxon>
        <taxon>Sordariomycetes</taxon>
        <taxon>Xylariomycetidae</taxon>
        <taxon>Amphisphaeriales</taxon>
        <taxon>Apiosporaceae</taxon>
        <taxon>Apiospora</taxon>
    </lineage>
</organism>
<dbReference type="EMBL" id="JAQQWL010000013">
    <property type="protein sequence ID" value="KAK8043202.1"/>
    <property type="molecule type" value="Genomic_DNA"/>
</dbReference>
<name>A0ABR1T9C2_9PEZI</name>
<protein>
    <submittedName>
        <fullName evidence="2">Uncharacterized protein</fullName>
    </submittedName>
</protein>
<feature type="region of interest" description="Disordered" evidence="1">
    <location>
        <begin position="1"/>
        <end position="128"/>
    </location>
</feature>
<dbReference type="Proteomes" id="UP001480595">
    <property type="component" value="Unassembled WGS sequence"/>
</dbReference>
<proteinExistence type="predicted"/>
<dbReference type="RefSeq" id="XP_066710055.1">
    <property type="nucleotide sequence ID" value="XM_066865094.1"/>
</dbReference>
<comment type="caution">
    <text evidence="2">The sequence shown here is derived from an EMBL/GenBank/DDBJ whole genome shotgun (WGS) entry which is preliminary data.</text>
</comment>